<dbReference type="EMBL" id="CABPSA010000004">
    <property type="protein sequence ID" value="VVE11554.1"/>
    <property type="molecule type" value="Genomic_DNA"/>
</dbReference>
<dbReference type="OrthoDB" id="8943675at2"/>
<proteinExistence type="predicted"/>
<organism evidence="3 4">
    <name type="scientific">Pandoraea commovens</name>
    <dbReference type="NCBI Taxonomy" id="2508289"/>
    <lineage>
        <taxon>Bacteria</taxon>
        <taxon>Pseudomonadati</taxon>
        <taxon>Pseudomonadota</taxon>
        <taxon>Betaproteobacteria</taxon>
        <taxon>Burkholderiales</taxon>
        <taxon>Burkholderiaceae</taxon>
        <taxon>Pandoraea</taxon>
    </lineage>
</organism>
<dbReference type="Proteomes" id="UP000343335">
    <property type="component" value="Unassembled WGS sequence"/>
</dbReference>
<name>A0A5E4VJH4_9BURK</name>
<dbReference type="EMBL" id="CP102780">
    <property type="protein sequence ID" value="UVA81164.1"/>
    <property type="molecule type" value="Genomic_DNA"/>
</dbReference>
<evidence type="ECO:0000313" key="4">
    <source>
        <dbReference type="Proteomes" id="UP000343335"/>
    </source>
</evidence>
<evidence type="ECO:0000313" key="3">
    <source>
        <dbReference type="EMBL" id="VVE11554.1"/>
    </source>
</evidence>
<dbReference type="InterPro" id="IPR002909">
    <property type="entry name" value="IPT_dom"/>
</dbReference>
<dbReference type="InterPro" id="IPR014756">
    <property type="entry name" value="Ig_E-set"/>
</dbReference>
<accession>A0A5E4VJH4</accession>
<gene>
    <name evidence="2" type="ORF">NTU39_09255</name>
    <name evidence="3" type="ORF">PCO31010_02678</name>
</gene>
<reference evidence="3 4" key="1">
    <citation type="submission" date="2019-08" db="EMBL/GenBank/DDBJ databases">
        <authorList>
            <person name="Peeters C."/>
        </authorList>
    </citation>
    <scope>NUCLEOTIDE SEQUENCE [LARGE SCALE GENOMIC DNA]</scope>
    <source>
        <strain evidence="3 4">LMG 31010</strain>
    </source>
</reference>
<reference evidence="2" key="2">
    <citation type="submission" date="2022-08" db="EMBL/GenBank/DDBJ databases">
        <title>Multi-unit outbreak of Pandoraea commovens among non-cystic fibrosis intensive care patients from 2019 to 2021 in Berlin, Germany.</title>
        <authorList>
            <person name="Menzel P."/>
        </authorList>
    </citation>
    <scope>NUCLEOTIDE SEQUENCE</scope>
    <source>
        <strain evidence="2">LB-19-202-79</strain>
    </source>
</reference>
<evidence type="ECO:0000313" key="5">
    <source>
        <dbReference type="Proteomes" id="UP001058980"/>
    </source>
</evidence>
<keyword evidence="5" id="KW-1185">Reference proteome</keyword>
<sequence>MATITNLSNTQVDRAGGTQFAITGTGFSKAVQVYFVDSASRKIPASSFTIVSDSQITGVFPTFPTSGKAIVNVTVGEDATPAKASAPTSVLSLAASAGTREFVNELFVIDRSSSALA</sequence>
<dbReference type="SUPFAM" id="SSF81296">
    <property type="entry name" value="E set domains"/>
    <property type="match status" value="1"/>
</dbReference>
<evidence type="ECO:0000259" key="1">
    <source>
        <dbReference type="Pfam" id="PF01833"/>
    </source>
</evidence>
<dbReference type="RefSeq" id="WP_150664686.1">
    <property type="nucleotide sequence ID" value="NZ_CABPSA010000004.1"/>
</dbReference>
<evidence type="ECO:0000313" key="2">
    <source>
        <dbReference type="EMBL" id="UVA81164.1"/>
    </source>
</evidence>
<protein>
    <submittedName>
        <fullName evidence="2">IPT/TIG domain-containing protein</fullName>
    </submittedName>
</protein>
<dbReference type="CDD" id="cd00102">
    <property type="entry name" value="IPT"/>
    <property type="match status" value="1"/>
</dbReference>
<feature type="domain" description="IPT/TIG" evidence="1">
    <location>
        <begin position="3"/>
        <end position="78"/>
    </location>
</feature>
<dbReference type="Proteomes" id="UP001058980">
    <property type="component" value="Chromosome"/>
</dbReference>
<dbReference type="InterPro" id="IPR013783">
    <property type="entry name" value="Ig-like_fold"/>
</dbReference>
<dbReference type="Pfam" id="PF01833">
    <property type="entry name" value="TIG"/>
    <property type="match status" value="1"/>
</dbReference>
<dbReference type="AlphaFoldDB" id="A0A5E4VJH4"/>
<dbReference type="Gene3D" id="2.60.40.10">
    <property type="entry name" value="Immunoglobulins"/>
    <property type="match status" value="1"/>
</dbReference>